<evidence type="ECO:0000259" key="8">
    <source>
        <dbReference type="Pfam" id="PF08439"/>
    </source>
</evidence>
<dbReference type="InterPro" id="IPR042088">
    <property type="entry name" value="OligoPept_F_C"/>
</dbReference>
<dbReference type="Gene3D" id="1.20.140.70">
    <property type="entry name" value="Oligopeptidase f, N-terminal domain"/>
    <property type="match status" value="1"/>
</dbReference>
<organism evidence="9 10">
    <name type="scientific">Caminibacter mediatlanticus TB-2</name>
    <dbReference type="NCBI Taxonomy" id="391592"/>
    <lineage>
        <taxon>Bacteria</taxon>
        <taxon>Pseudomonadati</taxon>
        <taxon>Campylobacterota</taxon>
        <taxon>Epsilonproteobacteria</taxon>
        <taxon>Nautiliales</taxon>
        <taxon>Nautiliaceae</taxon>
        <taxon>Caminibacter</taxon>
    </lineage>
</organism>
<dbReference type="CDD" id="cd09610">
    <property type="entry name" value="M3B_PepF"/>
    <property type="match status" value="1"/>
</dbReference>
<dbReference type="NCBIfam" id="TIGR02290">
    <property type="entry name" value="M3_fam_3"/>
    <property type="match status" value="1"/>
</dbReference>
<gene>
    <name evidence="9" type="ORF">FE773_08015</name>
</gene>
<dbReference type="InterPro" id="IPR045090">
    <property type="entry name" value="Pept_M3A_M3B"/>
</dbReference>
<keyword evidence="3 6" id="KW-0378">Hydrolase</keyword>
<keyword evidence="4 6" id="KW-0862">Zinc</keyword>
<dbReference type="Gene3D" id="1.10.1370.20">
    <property type="entry name" value="Oligoendopeptidase f, C-terminal domain"/>
    <property type="match status" value="1"/>
</dbReference>
<evidence type="ECO:0000256" key="2">
    <source>
        <dbReference type="ARBA" id="ARBA00022723"/>
    </source>
</evidence>
<accession>A0ABX5VDH6</accession>
<dbReference type="Pfam" id="PF08439">
    <property type="entry name" value="Peptidase_M3_N"/>
    <property type="match status" value="1"/>
</dbReference>
<dbReference type="SUPFAM" id="SSF55486">
    <property type="entry name" value="Metalloproteases ('zincins'), catalytic domain"/>
    <property type="match status" value="1"/>
</dbReference>
<comment type="similarity">
    <text evidence="6">Belongs to the peptidase M3 family.</text>
</comment>
<dbReference type="InterPro" id="IPR013647">
    <property type="entry name" value="OligopepF_N_dom"/>
</dbReference>
<keyword evidence="10" id="KW-1185">Reference proteome</keyword>
<dbReference type="PANTHER" id="PTHR11804:SF5">
    <property type="entry name" value="OLIGOENDOPEPTIDASE F"/>
    <property type="match status" value="1"/>
</dbReference>
<evidence type="ECO:0000313" key="9">
    <source>
        <dbReference type="EMBL" id="QCT95136.1"/>
    </source>
</evidence>
<dbReference type="InterPro" id="IPR001567">
    <property type="entry name" value="Pept_M3A_M3B_dom"/>
</dbReference>
<dbReference type="Proteomes" id="UP000306825">
    <property type="component" value="Chromosome"/>
</dbReference>
<evidence type="ECO:0000256" key="4">
    <source>
        <dbReference type="ARBA" id="ARBA00022833"/>
    </source>
</evidence>
<keyword evidence="5 6" id="KW-0482">Metalloprotease</keyword>
<evidence type="ECO:0000256" key="6">
    <source>
        <dbReference type="RuleBase" id="RU003435"/>
    </source>
</evidence>
<evidence type="ECO:0000313" key="10">
    <source>
        <dbReference type="Proteomes" id="UP000306825"/>
    </source>
</evidence>
<reference evidence="9 10" key="1">
    <citation type="submission" date="2019-05" db="EMBL/GenBank/DDBJ databases">
        <title>A comparative analysis of the Nautiliaceae.</title>
        <authorList>
            <person name="Grosche A."/>
            <person name="Smedile F."/>
            <person name="Vetriani C."/>
        </authorList>
    </citation>
    <scope>NUCLEOTIDE SEQUENCE [LARGE SCALE GENOMIC DNA]</scope>
    <source>
        <strain evidence="9 10">TB-2</strain>
    </source>
</reference>
<dbReference type="PANTHER" id="PTHR11804">
    <property type="entry name" value="PROTEASE M3 THIMET OLIGOPEPTIDASE-RELATED"/>
    <property type="match status" value="1"/>
</dbReference>
<dbReference type="RefSeq" id="WP_138323751.1">
    <property type="nucleotide sequence ID" value="NZ_CP040463.1"/>
</dbReference>
<evidence type="ECO:0000256" key="5">
    <source>
        <dbReference type="ARBA" id="ARBA00023049"/>
    </source>
</evidence>
<feature type="domain" description="Peptidase M3A/M3B catalytic" evidence="7">
    <location>
        <begin position="182"/>
        <end position="558"/>
    </location>
</feature>
<dbReference type="EMBL" id="CP040463">
    <property type="protein sequence ID" value="QCT95136.1"/>
    <property type="molecule type" value="Genomic_DNA"/>
</dbReference>
<proteinExistence type="inferred from homology"/>
<dbReference type="Pfam" id="PF01432">
    <property type="entry name" value="Peptidase_M3"/>
    <property type="match status" value="1"/>
</dbReference>
<dbReference type="InterPro" id="IPR011977">
    <property type="entry name" value="Pept_M3B_clade3"/>
</dbReference>
<keyword evidence="1 6" id="KW-0645">Protease</keyword>
<evidence type="ECO:0000256" key="3">
    <source>
        <dbReference type="ARBA" id="ARBA00022801"/>
    </source>
</evidence>
<keyword evidence="2 6" id="KW-0479">Metal-binding</keyword>
<evidence type="ECO:0000259" key="7">
    <source>
        <dbReference type="Pfam" id="PF01432"/>
    </source>
</evidence>
<comment type="cofactor">
    <cofactor evidence="6">
        <name>Zn(2+)</name>
        <dbReference type="ChEBI" id="CHEBI:29105"/>
    </cofactor>
    <text evidence="6">Binds 1 zinc ion.</text>
</comment>
<feature type="domain" description="Oligopeptidase F N-terminal" evidence="8">
    <location>
        <begin position="100"/>
        <end position="166"/>
    </location>
</feature>
<name>A0ABX5VDH6_9BACT</name>
<sequence>MNWDLSPLFSSIPEAEEFLKQAIFKAKEFEKKYKNRLYTLNPDEFIEVLKEYEEIWENIGRALTYIYLEFATDSSKGNFLAKFQELATQAEEHLIWFELEFIHLPLDKQQRFIDNAEVYKYYLIHLQEEAPYKLSEKEEKILMKKDLTSSSAFVRLFDETISKLKFFFNGEFLSEEEVLSKLYSPNRDERKKAQVSLTLGLKPYQDNFSFIYNQIKKDWKIDYIDIRGYDDPESPRHLSNRVSKKSVDALINAVNNSTFIVAEYYNIKKNLLGYDKLYDYDRYAPIKLTDKTSEISFEEAKELVLNAFKKFSPTFYEIAKKAFEERWIDVYPKEGKRSGAFSHSATPKAHPYVLLNYTNQRRDVFTLAHELGHAIHQYLAREVGYLNQDTPLTTAETASIFAEMLLFEEIKNSLSKEELIEVYAAKLEDIFATLFRQVVFTNFERRVHNSEELKPNEYNKIWIEENQKMFKDSVYLTKNYEIWWSYIPHFIHSPFYCYAYSYAQLLVLSLYKLYKEGFENFEEKYIKFLSQGGSIPPKKQFLELFNIDIEKENFWNKGIDVVKEMLNEFKGITSDYTKQ</sequence>
<protein>
    <submittedName>
        <fullName evidence="9">M3 family oligoendopeptidase</fullName>
    </submittedName>
</protein>
<evidence type="ECO:0000256" key="1">
    <source>
        <dbReference type="ARBA" id="ARBA00022670"/>
    </source>
</evidence>